<evidence type="ECO:0000313" key="2">
    <source>
        <dbReference type="WBParaSite" id="SVE_0027000.1"/>
    </source>
</evidence>
<reference evidence="2" key="2">
    <citation type="submission" date="2015-08" db="UniProtKB">
        <authorList>
            <consortium name="WormBaseParasite"/>
        </authorList>
    </citation>
    <scope>IDENTIFICATION</scope>
</reference>
<accession>A0A0K0EUS5</accession>
<sequence>MSEDLIKLVHLWTSVRIYTYFDRHINNTYIENQSHPYQRIEDSHRAVSTVAKLVGYFLSTQGACGADCNITRIHISKKTESLLQNGVDKIWLGMENVNTRAGLMRYNEVYNNQTIDDKHIDRNIYCAFDSWGVRKLEDYKDNLPLVGDEESLKYKLPIAETTTPKVNDVVDC</sequence>
<dbReference type="Proteomes" id="UP000035680">
    <property type="component" value="Unassembled WGS sequence"/>
</dbReference>
<dbReference type="WBParaSite" id="SVE_0027000.1">
    <property type="protein sequence ID" value="SVE_0027000.1"/>
    <property type="gene ID" value="SVE_0027000"/>
</dbReference>
<reference evidence="1" key="1">
    <citation type="submission" date="2014-07" db="EMBL/GenBank/DDBJ databases">
        <authorList>
            <person name="Martin A.A"/>
            <person name="De Silva N."/>
        </authorList>
    </citation>
    <scope>NUCLEOTIDE SEQUENCE</scope>
</reference>
<proteinExistence type="predicted"/>
<protein>
    <submittedName>
        <fullName evidence="2">Uncharacterized protein</fullName>
    </submittedName>
</protein>
<evidence type="ECO:0000313" key="1">
    <source>
        <dbReference type="Proteomes" id="UP000035680"/>
    </source>
</evidence>
<dbReference type="AlphaFoldDB" id="A0A0K0EUS5"/>
<keyword evidence="1" id="KW-1185">Reference proteome</keyword>
<organism evidence="1 2">
    <name type="scientific">Strongyloides venezuelensis</name>
    <name type="common">Threadworm</name>
    <dbReference type="NCBI Taxonomy" id="75913"/>
    <lineage>
        <taxon>Eukaryota</taxon>
        <taxon>Metazoa</taxon>
        <taxon>Ecdysozoa</taxon>
        <taxon>Nematoda</taxon>
        <taxon>Chromadorea</taxon>
        <taxon>Rhabditida</taxon>
        <taxon>Tylenchina</taxon>
        <taxon>Panagrolaimomorpha</taxon>
        <taxon>Strongyloidoidea</taxon>
        <taxon>Strongyloididae</taxon>
        <taxon>Strongyloides</taxon>
    </lineage>
</organism>
<name>A0A0K0EUS5_STRVS</name>